<comment type="caution">
    <text evidence="1">The sequence shown here is derived from an EMBL/GenBank/DDBJ whole genome shotgun (WGS) entry which is preliminary data.</text>
</comment>
<dbReference type="EMBL" id="JAFCLK010000009">
    <property type="protein sequence ID" value="MBR1136251.1"/>
    <property type="molecule type" value="Genomic_DNA"/>
</dbReference>
<accession>A0ABS5G4M7</accession>
<evidence type="ECO:0000313" key="1">
    <source>
        <dbReference type="EMBL" id="MBR1136251.1"/>
    </source>
</evidence>
<organism evidence="1 2">
    <name type="scientific">Bradyrhizobium denitrificans</name>
    <dbReference type="NCBI Taxonomy" id="2734912"/>
    <lineage>
        <taxon>Bacteria</taxon>
        <taxon>Pseudomonadati</taxon>
        <taxon>Pseudomonadota</taxon>
        <taxon>Alphaproteobacteria</taxon>
        <taxon>Hyphomicrobiales</taxon>
        <taxon>Nitrobacteraceae</taxon>
        <taxon>Bradyrhizobium</taxon>
    </lineage>
</organism>
<gene>
    <name evidence="1" type="ORF">JQ619_10785</name>
</gene>
<dbReference type="SUPFAM" id="SSF54909">
    <property type="entry name" value="Dimeric alpha+beta barrel"/>
    <property type="match status" value="1"/>
</dbReference>
<protein>
    <recommendedName>
        <fullName evidence="3">DUF3291 domain-containing protein</fullName>
    </recommendedName>
</protein>
<dbReference type="Proteomes" id="UP001314635">
    <property type="component" value="Unassembled WGS sequence"/>
</dbReference>
<dbReference type="InterPro" id="IPR011008">
    <property type="entry name" value="Dimeric_a/b-barrel"/>
</dbReference>
<proteinExistence type="predicted"/>
<reference evidence="2" key="1">
    <citation type="journal article" date="2021" name="ISME J.">
        <title>Evolutionary origin and ecological implication of a unique nif island in free-living Bradyrhizobium lineages.</title>
        <authorList>
            <person name="Tao J."/>
        </authorList>
    </citation>
    <scope>NUCLEOTIDE SEQUENCE [LARGE SCALE GENOMIC DNA]</scope>
    <source>
        <strain evidence="2">SZCCT0094</strain>
    </source>
</reference>
<keyword evidence="2" id="KW-1185">Reference proteome</keyword>
<dbReference type="RefSeq" id="WP_041750624.1">
    <property type="nucleotide sequence ID" value="NZ_JABFDP010000010.1"/>
</dbReference>
<name>A0ABS5G4M7_9BRAD</name>
<evidence type="ECO:0008006" key="3">
    <source>
        <dbReference type="Google" id="ProtNLM"/>
    </source>
</evidence>
<evidence type="ECO:0000313" key="2">
    <source>
        <dbReference type="Proteomes" id="UP001314635"/>
    </source>
</evidence>
<sequence length="112" mass="12930">MSVYVSVTGFRPHRGWLRLVRFWWHVLRAGRQARRAAGNLRVELRPVDGIYHTLTVWTDEASMRAYVRSGAHRRAMMNFRDLGGGKTLGFVAEADPGWDAAYARWQREARDA</sequence>